<dbReference type="PROSITE" id="PS00237">
    <property type="entry name" value="G_PROTEIN_RECEP_F1_1"/>
    <property type="match status" value="1"/>
</dbReference>
<keyword evidence="8 10" id="KW-0675">Receptor</keyword>
<sequence>MKVQPITEYRYEISSTLDYYDYNFTNGSIGDDICIKKNAIQFATAITPVIFIIIVLFSCVGNTLVVWVLVKYENLKSLTNTFLLNLALSDLIFTFGLPFWAYYYMYGWTLGDPACKAVNFVFYTGYYSSIIFLTVLTIHRYMAVVHPMSVVMSRKSLHCYVTSLVIWIISLCAAIPQARFNSAVYNPTDVFMDAQNNGAKAVLLCDFAGEINWKLASTYLQNSFFIIAFVIIAFCYTVILGRLLRPTSHTRRKTVQLILFIVVFFFLGWGPYNVAIFLDSLISWKISPFNDCKLSESIDYLMYVSRMVAFSHCCLNPVFYVFMGIKFRNHLKKMLWTYCFRLLSQRISTQTFSNPNSFSGQFHL</sequence>
<evidence type="ECO:0000313" key="14">
    <source>
        <dbReference type="Proteomes" id="UP000472270"/>
    </source>
</evidence>
<feature type="transmembrane region" description="Helical" evidence="11">
    <location>
        <begin position="257"/>
        <end position="278"/>
    </location>
</feature>
<evidence type="ECO:0000256" key="8">
    <source>
        <dbReference type="ARBA" id="ARBA00023170"/>
    </source>
</evidence>
<dbReference type="FunFam" id="1.20.1070.10:FF:000130">
    <property type="entry name" value="Chemokine (C-C motif) receptor 2"/>
    <property type="match status" value="1"/>
</dbReference>
<keyword evidence="7" id="KW-1015">Disulfide bond</keyword>
<dbReference type="PRINTS" id="PR00657">
    <property type="entry name" value="CCCHEMOKINER"/>
</dbReference>
<dbReference type="GO" id="GO:0007204">
    <property type="term" value="P:positive regulation of cytosolic calcium ion concentration"/>
    <property type="evidence" value="ECO:0007669"/>
    <property type="project" value="TreeGrafter"/>
</dbReference>
<keyword evidence="9 10" id="KW-0807">Transducer</keyword>
<feature type="transmembrane region" description="Helical" evidence="11">
    <location>
        <begin position="82"/>
        <end position="105"/>
    </location>
</feature>
<dbReference type="Pfam" id="PF00001">
    <property type="entry name" value="7tm_1"/>
    <property type="match status" value="1"/>
</dbReference>
<dbReference type="InterPro" id="IPR017452">
    <property type="entry name" value="GPCR_Rhodpsn_7TM"/>
</dbReference>
<keyword evidence="3 10" id="KW-0812">Transmembrane</keyword>
<evidence type="ECO:0000256" key="10">
    <source>
        <dbReference type="RuleBase" id="RU000688"/>
    </source>
</evidence>
<dbReference type="SUPFAM" id="SSF81321">
    <property type="entry name" value="Family A G protein-coupled receptor-like"/>
    <property type="match status" value="1"/>
</dbReference>
<keyword evidence="5 10" id="KW-0297">G-protein coupled receptor</keyword>
<evidence type="ECO:0000256" key="3">
    <source>
        <dbReference type="ARBA" id="ARBA00022692"/>
    </source>
</evidence>
<evidence type="ECO:0000256" key="9">
    <source>
        <dbReference type="ARBA" id="ARBA00023224"/>
    </source>
</evidence>
<dbReference type="GO" id="GO:0019722">
    <property type="term" value="P:calcium-mediated signaling"/>
    <property type="evidence" value="ECO:0007669"/>
    <property type="project" value="TreeGrafter"/>
</dbReference>
<reference evidence="13" key="2">
    <citation type="submission" date="2025-09" db="UniProtKB">
        <authorList>
            <consortium name="Ensembl"/>
        </authorList>
    </citation>
    <scope>IDENTIFICATION</scope>
</reference>
<keyword evidence="2" id="KW-1003">Cell membrane</keyword>
<accession>A0A673I8Z7</accession>
<proteinExistence type="inferred from homology"/>
<dbReference type="InterPro" id="IPR000276">
    <property type="entry name" value="GPCR_Rhodpsn"/>
</dbReference>
<feature type="domain" description="G-protein coupled receptors family 1 profile" evidence="12">
    <location>
        <begin position="61"/>
        <end position="320"/>
    </location>
</feature>
<dbReference type="GO" id="GO:0009897">
    <property type="term" value="C:external side of plasma membrane"/>
    <property type="evidence" value="ECO:0007669"/>
    <property type="project" value="TreeGrafter"/>
</dbReference>
<comment type="similarity">
    <text evidence="10">Belongs to the G-protein coupled receptor 1 family.</text>
</comment>
<dbReference type="PRINTS" id="PR00237">
    <property type="entry name" value="GPCRRHODOPSN"/>
</dbReference>
<evidence type="ECO:0000256" key="11">
    <source>
        <dbReference type="SAM" id="Phobius"/>
    </source>
</evidence>
<keyword evidence="6 11" id="KW-0472">Membrane</keyword>
<dbReference type="AlphaFoldDB" id="A0A673I8Z7"/>
<keyword evidence="14" id="KW-1185">Reference proteome</keyword>
<reference evidence="13" key="1">
    <citation type="submission" date="2025-08" db="UniProtKB">
        <authorList>
            <consortium name="Ensembl"/>
        </authorList>
    </citation>
    <scope>IDENTIFICATION</scope>
</reference>
<evidence type="ECO:0000256" key="4">
    <source>
        <dbReference type="ARBA" id="ARBA00022989"/>
    </source>
</evidence>
<comment type="subcellular location">
    <subcellularLocation>
        <location evidence="1">Cell membrane</location>
        <topology evidence="1">Multi-pass membrane protein</topology>
    </subcellularLocation>
</comment>
<evidence type="ECO:0000256" key="5">
    <source>
        <dbReference type="ARBA" id="ARBA00023040"/>
    </source>
</evidence>
<protein>
    <submittedName>
        <fullName evidence="13">Chemokine (C motif) receptor 1b, duplicate 1</fullName>
    </submittedName>
</protein>
<dbReference type="GO" id="GO:0060326">
    <property type="term" value="P:cell chemotaxis"/>
    <property type="evidence" value="ECO:0007669"/>
    <property type="project" value="TreeGrafter"/>
</dbReference>
<dbReference type="GO" id="GO:0006955">
    <property type="term" value="P:immune response"/>
    <property type="evidence" value="ECO:0007669"/>
    <property type="project" value="TreeGrafter"/>
</dbReference>
<dbReference type="PANTHER" id="PTHR10489">
    <property type="entry name" value="CELL ADHESION MOLECULE"/>
    <property type="match status" value="1"/>
</dbReference>
<dbReference type="InterPro" id="IPR050119">
    <property type="entry name" value="CCR1-9-like"/>
</dbReference>
<dbReference type="PANTHER" id="PTHR10489:SF730">
    <property type="entry name" value="CHEMOKINE XC RECEPTOR 1"/>
    <property type="match status" value="1"/>
</dbReference>
<evidence type="ECO:0000256" key="7">
    <source>
        <dbReference type="ARBA" id="ARBA00023157"/>
    </source>
</evidence>
<dbReference type="Ensembl" id="ENSSRHT00000038282.1">
    <property type="protein sequence ID" value="ENSSRHP00000037207.1"/>
    <property type="gene ID" value="ENSSRHG00000019036.1"/>
</dbReference>
<evidence type="ECO:0000256" key="6">
    <source>
        <dbReference type="ARBA" id="ARBA00023136"/>
    </source>
</evidence>
<evidence type="ECO:0000313" key="13">
    <source>
        <dbReference type="Ensembl" id="ENSSRHP00000037207.1"/>
    </source>
</evidence>
<feature type="transmembrane region" description="Helical" evidence="11">
    <location>
        <begin position="303"/>
        <end position="325"/>
    </location>
</feature>
<dbReference type="GO" id="GO:0019957">
    <property type="term" value="F:C-C chemokine binding"/>
    <property type="evidence" value="ECO:0007669"/>
    <property type="project" value="TreeGrafter"/>
</dbReference>
<feature type="transmembrane region" description="Helical" evidence="11">
    <location>
        <begin position="159"/>
        <end position="178"/>
    </location>
</feature>
<dbReference type="PROSITE" id="PS50262">
    <property type="entry name" value="G_PROTEIN_RECEP_F1_2"/>
    <property type="match status" value="1"/>
</dbReference>
<dbReference type="Proteomes" id="UP000472270">
    <property type="component" value="Unassembled WGS sequence"/>
</dbReference>
<dbReference type="InterPro" id="IPR000355">
    <property type="entry name" value="Chemokine_rcpt"/>
</dbReference>
<keyword evidence="4 11" id="KW-1133">Transmembrane helix</keyword>
<feature type="transmembrane region" description="Helical" evidence="11">
    <location>
        <begin position="224"/>
        <end position="245"/>
    </location>
</feature>
<feature type="transmembrane region" description="Helical" evidence="11">
    <location>
        <begin position="117"/>
        <end position="138"/>
    </location>
</feature>
<dbReference type="GO" id="GO:0016493">
    <property type="term" value="F:C-C chemokine receptor activity"/>
    <property type="evidence" value="ECO:0007669"/>
    <property type="project" value="TreeGrafter"/>
</dbReference>
<name>A0A673I8Z7_9TELE</name>
<evidence type="ECO:0000259" key="12">
    <source>
        <dbReference type="PROSITE" id="PS50262"/>
    </source>
</evidence>
<evidence type="ECO:0000256" key="2">
    <source>
        <dbReference type="ARBA" id="ARBA00022475"/>
    </source>
</evidence>
<feature type="transmembrane region" description="Helical" evidence="11">
    <location>
        <begin position="45"/>
        <end position="70"/>
    </location>
</feature>
<organism evidence="13 14">
    <name type="scientific">Sinocyclocheilus rhinocerous</name>
    <dbReference type="NCBI Taxonomy" id="307959"/>
    <lineage>
        <taxon>Eukaryota</taxon>
        <taxon>Metazoa</taxon>
        <taxon>Chordata</taxon>
        <taxon>Craniata</taxon>
        <taxon>Vertebrata</taxon>
        <taxon>Euteleostomi</taxon>
        <taxon>Actinopterygii</taxon>
        <taxon>Neopterygii</taxon>
        <taxon>Teleostei</taxon>
        <taxon>Ostariophysi</taxon>
        <taxon>Cypriniformes</taxon>
        <taxon>Cyprinidae</taxon>
        <taxon>Cyprininae</taxon>
        <taxon>Sinocyclocheilus</taxon>
    </lineage>
</organism>
<dbReference type="Gene3D" id="1.20.1070.10">
    <property type="entry name" value="Rhodopsin 7-helix transmembrane proteins"/>
    <property type="match status" value="1"/>
</dbReference>
<evidence type="ECO:0000256" key="1">
    <source>
        <dbReference type="ARBA" id="ARBA00004651"/>
    </source>
</evidence>